<comment type="caution">
    <text evidence="6">The sequence shown here is derived from an EMBL/GenBank/DDBJ whole genome shotgun (WGS) entry which is preliminary data.</text>
</comment>
<evidence type="ECO:0000256" key="2">
    <source>
        <dbReference type="ARBA" id="ARBA00022723"/>
    </source>
</evidence>
<keyword evidence="4" id="KW-0460">Magnesium</keyword>
<dbReference type="Gene3D" id="3.40.50.1000">
    <property type="entry name" value="HAD superfamily/HAD-like"/>
    <property type="match status" value="1"/>
</dbReference>
<dbReference type="Proteomes" id="UP001597058">
    <property type="component" value="Unassembled WGS sequence"/>
</dbReference>
<name>A0ABW3XTG4_9ACTN</name>
<protein>
    <submittedName>
        <fullName evidence="6">HAD family hydrolase</fullName>
    </submittedName>
</protein>
<keyword evidence="3 6" id="KW-0378">Hydrolase</keyword>
<dbReference type="EMBL" id="JBHTMM010000143">
    <property type="protein sequence ID" value="MFD1312882.1"/>
    <property type="molecule type" value="Genomic_DNA"/>
</dbReference>
<dbReference type="InterPro" id="IPR023214">
    <property type="entry name" value="HAD_sf"/>
</dbReference>
<dbReference type="RefSeq" id="WP_381242366.1">
    <property type="nucleotide sequence ID" value="NZ_JBHSKH010000118.1"/>
</dbReference>
<evidence type="ECO:0000256" key="3">
    <source>
        <dbReference type="ARBA" id="ARBA00022801"/>
    </source>
</evidence>
<dbReference type="InterPro" id="IPR050582">
    <property type="entry name" value="HAD-like_SerB"/>
</dbReference>
<evidence type="ECO:0000256" key="4">
    <source>
        <dbReference type="ARBA" id="ARBA00022842"/>
    </source>
</evidence>
<evidence type="ECO:0000256" key="5">
    <source>
        <dbReference type="SAM" id="MobiDB-lite"/>
    </source>
</evidence>
<dbReference type="Pfam" id="PF12710">
    <property type="entry name" value="HAD"/>
    <property type="match status" value="1"/>
</dbReference>
<feature type="region of interest" description="Disordered" evidence="5">
    <location>
        <begin position="243"/>
        <end position="266"/>
    </location>
</feature>
<gene>
    <name evidence="6" type="ORF">ACFQ5X_44925</name>
</gene>
<dbReference type="SUPFAM" id="SSF56784">
    <property type="entry name" value="HAD-like"/>
    <property type="match status" value="1"/>
</dbReference>
<dbReference type="Gene3D" id="1.20.1440.100">
    <property type="entry name" value="SG protein - dephosphorylation function"/>
    <property type="match status" value="1"/>
</dbReference>
<keyword evidence="7" id="KW-1185">Reference proteome</keyword>
<evidence type="ECO:0000313" key="7">
    <source>
        <dbReference type="Proteomes" id="UP001597058"/>
    </source>
</evidence>
<dbReference type="PANTHER" id="PTHR43344:SF13">
    <property type="entry name" value="PHOSPHATASE RV3661-RELATED"/>
    <property type="match status" value="1"/>
</dbReference>
<dbReference type="InterPro" id="IPR006385">
    <property type="entry name" value="HAD_hydro_SerB1"/>
</dbReference>
<sequence length="266" mass="28580">MHPKQLPQPSPPRPVRPSRLAFFDLDETLLSGKSMIDFLRSAPESLWAPGQEGAPGPGRTHGQAGLEKLADLSRRGADRAEMNRAYYQLYAGVALSSLRAAGRAWYRDFTSRPEPYVSASVAALAEHRRAGHMVVLVSGSAHPLVDPAAEALRAELTLCTELEVDDKGLLTGRVTRTMIGTDKARAVTELRERHGVAAEDCFAYGDHASDLAMLRAVGTAVVVGEDPVLLRHARQEGWSVLPGIAGHGRGDVGPAADTENGHRLSE</sequence>
<evidence type="ECO:0000256" key="1">
    <source>
        <dbReference type="ARBA" id="ARBA00009184"/>
    </source>
</evidence>
<comment type="similarity">
    <text evidence="1">Belongs to the HAD-like hydrolase superfamily. SerB family.</text>
</comment>
<evidence type="ECO:0000313" key="6">
    <source>
        <dbReference type="EMBL" id="MFD1312882.1"/>
    </source>
</evidence>
<keyword evidence="2" id="KW-0479">Metal-binding</keyword>
<dbReference type="GO" id="GO:0016787">
    <property type="term" value="F:hydrolase activity"/>
    <property type="evidence" value="ECO:0007669"/>
    <property type="project" value="UniProtKB-KW"/>
</dbReference>
<dbReference type="InterPro" id="IPR036412">
    <property type="entry name" value="HAD-like_sf"/>
</dbReference>
<reference evidence="7" key="1">
    <citation type="journal article" date="2019" name="Int. J. Syst. Evol. Microbiol.">
        <title>The Global Catalogue of Microorganisms (GCM) 10K type strain sequencing project: providing services to taxonomists for standard genome sequencing and annotation.</title>
        <authorList>
            <consortium name="The Broad Institute Genomics Platform"/>
            <consortium name="The Broad Institute Genome Sequencing Center for Infectious Disease"/>
            <person name="Wu L."/>
            <person name="Ma J."/>
        </authorList>
    </citation>
    <scope>NUCLEOTIDE SEQUENCE [LARGE SCALE GENOMIC DNA]</scope>
    <source>
        <strain evidence="7">CGMCC 4.7020</strain>
    </source>
</reference>
<organism evidence="6 7">
    <name type="scientific">Streptomyces kaempferi</name>
    <dbReference type="NCBI Taxonomy" id="333725"/>
    <lineage>
        <taxon>Bacteria</taxon>
        <taxon>Bacillati</taxon>
        <taxon>Actinomycetota</taxon>
        <taxon>Actinomycetes</taxon>
        <taxon>Kitasatosporales</taxon>
        <taxon>Streptomycetaceae</taxon>
        <taxon>Streptomyces</taxon>
    </lineage>
</organism>
<accession>A0ABW3XTG4</accession>
<dbReference type="PANTHER" id="PTHR43344">
    <property type="entry name" value="PHOSPHOSERINE PHOSPHATASE"/>
    <property type="match status" value="1"/>
</dbReference>
<dbReference type="NCBIfam" id="TIGR01488">
    <property type="entry name" value="HAD-SF-IB"/>
    <property type="match status" value="1"/>
</dbReference>
<proteinExistence type="inferred from homology"/>
<dbReference type="NCBIfam" id="TIGR01490">
    <property type="entry name" value="HAD-SF-IB-hyp1"/>
    <property type="match status" value="1"/>
</dbReference>